<evidence type="ECO:0000256" key="1">
    <source>
        <dbReference type="SAM" id="Phobius"/>
    </source>
</evidence>
<gene>
    <name evidence="2" type="ORF">B1992_13190</name>
</gene>
<organism evidence="2 3">
    <name type="scientific">Pseudoxanthomonas broegbernensis</name>
    <dbReference type="NCBI Taxonomy" id="83619"/>
    <lineage>
        <taxon>Bacteria</taxon>
        <taxon>Pseudomonadati</taxon>
        <taxon>Pseudomonadota</taxon>
        <taxon>Gammaproteobacteria</taxon>
        <taxon>Lysobacterales</taxon>
        <taxon>Lysobacteraceae</taxon>
        <taxon>Pseudoxanthomonas</taxon>
    </lineage>
</organism>
<proteinExistence type="predicted"/>
<comment type="caution">
    <text evidence="2">The sequence shown here is derived from an EMBL/GenBank/DDBJ whole genome shotgun (WGS) entry which is preliminary data.</text>
</comment>
<keyword evidence="3" id="KW-1185">Reference proteome</keyword>
<dbReference type="EMBL" id="MWIP01000017">
    <property type="protein sequence ID" value="KAF1685073.1"/>
    <property type="molecule type" value="Genomic_DNA"/>
</dbReference>
<dbReference type="AlphaFoldDB" id="A0A7V8K5Z1"/>
<keyword evidence="1" id="KW-0472">Membrane</keyword>
<sequence>MSLVFPISILAFACVTAFYLYAFFRFYGIVKSERPDWLQVRGSLSFFYDGLSRAGDPNVQMELLRIAFGSRAGQLRTPMAASYAKRIRYLLPVGLVLFVVGLVGALASAP</sequence>
<feature type="transmembrane region" description="Helical" evidence="1">
    <location>
        <begin position="89"/>
        <end position="109"/>
    </location>
</feature>
<accession>A0A7V8K5Z1</accession>
<protein>
    <submittedName>
        <fullName evidence="2">Uncharacterized protein</fullName>
    </submittedName>
</protein>
<name>A0A7V8K5Z1_9GAMM</name>
<evidence type="ECO:0000313" key="2">
    <source>
        <dbReference type="EMBL" id="KAF1685073.1"/>
    </source>
</evidence>
<dbReference type="Proteomes" id="UP000462066">
    <property type="component" value="Unassembled WGS sequence"/>
</dbReference>
<keyword evidence="1" id="KW-0812">Transmembrane</keyword>
<evidence type="ECO:0000313" key="3">
    <source>
        <dbReference type="Proteomes" id="UP000462066"/>
    </source>
</evidence>
<keyword evidence="1" id="KW-1133">Transmembrane helix</keyword>
<dbReference type="RefSeq" id="WP_162311972.1">
    <property type="nucleotide sequence ID" value="NZ_JACHGU010000010.1"/>
</dbReference>
<feature type="transmembrane region" description="Helical" evidence="1">
    <location>
        <begin position="6"/>
        <end position="24"/>
    </location>
</feature>
<reference evidence="2 3" key="1">
    <citation type="submission" date="2017-10" db="EMBL/GenBank/DDBJ databases">
        <title>Whole genome sequencing of Pseudoxanthomonas broegbernensis DSM 12573(T).</title>
        <authorList>
            <person name="Kumar S."/>
            <person name="Bansal K."/>
            <person name="Kaur A."/>
            <person name="Patil P."/>
            <person name="Sharma S."/>
            <person name="Patil P.B."/>
        </authorList>
    </citation>
    <scope>NUCLEOTIDE SEQUENCE [LARGE SCALE GENOMIC DNA]</scope>
    <source>
        <strain evidence="2 3">DSM 12573</strain>
    </source>
</reference>